<dbReference type="PANTHER" id="PTHR47506:SF6">
    <property type="entry name" value="HTH-TYPE TRANSCRIPTIONAL REPRESSOR NEMR"/>
    <property type="match status" value="1"/>
</dbReference>
<name>A0A2X4UV59_9GAMM</name>
<dbReference type="SUPFAM" id="SSF46689">
    <property type="entry name" value="Homeodomain-like"/>
    <property type="match status" value="1"/>
</dbReference>
<dbReference type="InterPro" id="IPR036271">
    <property type="entry name" value="Tet_transcr_reg_TetR-rel_C_sf"/>
</dbReference>
<dbReference type="PROSITE" id="PS50977">
    <property type="entry name" value="HTH_TETR_2"/>
    <property type="match status" value="1"/>
</dbReference>
<evidence type="ECO:0000313" key="7">
    <source>
        <dbReference type="EMBL" id="SQI43747.1"/>
    </source>
</evidence>
<evidence type="ECO:0000256" key="3">
    <source>
        <dbReference type="ARBA" id="ARBA00023163"/>
    </source>
</evidence>
<dbReference type="RefSeq" id="WP_111741522.1">
    <property type="nucleotide sequence ID" value="NZ_LR698987.1"/>
</dbReference>
<dbReference type="Gene3D" id="1.10.357.10">
    <property type="entry name" value="Tetracycline Repressor, domain 2"/>
    <property type="match status" value="1"/>
</dbReference>
<dbReference type="InterPro" id="IPR011075">
    <property type="entry name" value="TetR_C"/>
</dbReference>
<dbReference type="InterPro" id="IPR001647">
    <property type="entry name" value="HTH_TetR"/>
</dbReference>
<keyword evidence="3" id="KW-0804">Transcription</keyword>
<dbReference type="AlphaFoldDB" id="A0A2X4UV59"/>
<dbReference type="PANTHER" id="PTHR47506">
    <property type="entry name" value="TRANSCRIPTIONAL REGULATORY PROTEIN"/>
    <property type="match status" value="1"/>
</dbReference>
<evidence type="ECO:0000259" key="6">
    <source>
        <dbReference type="PROSITE" id="PS50977"/>
    </source>
</evidence>
<keyword evidence="1" id="KW-0805">Transcription regulation</keyword>
<dbReference type="OrthoDB" id="4541465at2"/>
<evidence type="ECO:0000313" key="8">
    <source>
        <dbReference type="Proteomes" id="UP000249005"/>
    </source>
</evidence>
<evidence type="ECO:0000256" key="4">
    <source>
        <dbReference type="PROSITE-ProRule" id="PRU00335"/>
    </source>
</evidence>
<accession>A0A2X4UV59</accession>
<evidence type="ECO:0000256" key="1">
    <source>
        <dbReference type="ARBA" id="ARBA00023015"/>
    </source>
</evidence>
<keyword evidence="8" id="KW-1185">Reference proteome</keyword>
<feature type="domain" description="HTH tetR-type" evidence="6">
    <location>
        <begin position="21"/>
        <end position="81"/>
    </location>
</feature>
<feature type="region of interest" description="Disordered" evidence="5">
    <location>
        <begin position="1"/>
        <end position="24"/>
    </location>
</feature>
<dbReference type="KEGG" id="lri:NCTC12151_03210"/>
<evidence type="ECO:0000256" key="5">
    <source>
        <dbReference type="SAM" id="MobiDB-lite"/>
    </source>
</evidence>
<reference evidence="7 8" key="1">
    <citation type="submission" date="2018-06" db="EMBL/GenBank/DDBJ databases">
        <authorList>
            <consortium name="Pathogen Informatics"/>
            <person name="Doyle S."/>
        </authorList>
    </citation>
    <scope>NUCLEOTIDE SEQUENCE [LARGE SCALE GENOMIC DNA]</scope>
    <source>
        <strain evidence="7 8">NCTC12151</strain>
    </source>
</reference>
<dbReference type="PRINTS" id="PR00455">
    <property type="entry name" value="HTHTETR"/>
</dbReference>
<dbReference type="GO" id="GO:0003677">
    <property type="term" value="F:DNA binding"/>
    <property type="evidence" value="ECO:0007669"/>
    <property type="project" value="UniProtKB-UniRule"/>
</dbReference>
<dbReference type="InterPro" id="IPR009057">
    <property type="entry name" value="Homeodomain-like_sf"/>
</dbReference>
<gene>
    <name evidence="7" type="primary">nemR_2</name>
    <name evidence="7" type="ORF">NCTC12151_03210</name>
</gene>
<dbReference type="EMBL" id="LS483470">
    <property type="protein sequence ID" value="SQI43747.1"/>
    <property type="molecule type" value="Genomic_DNA"/>
</dbReference>
<proteinExistence type="predicted"/>
<dbReference type="Pfam" id="PF00440">
    <property type="entry name" value="TetR_N"/>
    <property type="match status" value="1"/>
</dbReference>
<organism evidence="7 8">
    <name type="scientific">Leminorella richardii</name>
    <dbReference type="NCBI Taxonomy" id="158841"/>
    <lineage>
        <taxon>Bacteria</taxon>
        <taxon>Pseudomonadati</taxon>
        <taxon>Pseudomonadota</taxon>
        <taxon>Gammaproteobacteria</taxon>
        <taxon>Enterobacterales</taxon>
        <taxon>Budviciaceae</taxon>
        <taxon>Leminorella</taxon>
    </lineage>
</organism>
<evidence type="ECO:0000256" key="2">
    <source>
        <dbReference type="ARBA" id="ARBA00023125"/>
    </source>
</evidence>
<keyword evidence="2 4" id="KW-0238">DNA-binding</keyword>
<protein>
    <submittedName>
        <fullName evidence="7">HTH-type transcriptional repressor nemR</fullName>
    </submittedName>
</protein>
<sequence length="210" mass="24141">MSISEVKPRRGRPPKHPRDNPDTKNALIRSGIEMLTERGYMTSDIDGILKRVGVPKGSFYYYFESKESFGREIMASYSRYFAYKLDKCLLDNSLTPLKRIYSFYEDAKRGMEKYAFERGCLVGNLGQEVATLPDGYREILNDILIDWQSRIARCLQEAQTVGEISSRADCNALAAFFWIGWEGAVMRAKLVKDQEPMSIFINNFISMLPR</sequence>
<feature type="DNA-binding region" description="H-T-H motif" evidence="4">
    <location>
        <begin position="44"/>
        <end position="63"/>
    </location>
</feature>
<dbReference type="Pfam" id="PF16925">
    <property type="entry name" value="TetR_C_13"/>
    <property type="match status" value="1"/>
</dbReference>
<dbReference type="SUPFAM" id="SSF48498">
    <property type="entry name" value="Tetracyclin repressor-like, C-terminal domain"/>
    <property type="match status" value="1"/>
</dbReference>
<dbReference type="Proteomes" id="UP000249005">
    <property type="component" value="Chromosome 1"/>
</dbReference>